<dbReference type="EMBL" id="VYUY01000006">
    <property type="protein sequence ID" value="KAA9135029.1"/>
    <property type="molecule type" value="Genomic_DNA"/>
</dbReference>
<organism evidence="1 2">
    <name type="scientific">Microbacterium caowuchunii</name>
    <dbReference type="NCBI Taxonomy" id="2614638"/>
    <lineage>
        <taxon>Bacteria</taxon>
        <taxon>Bacillati</taxon>
        <taxon>Actinomycetota</taxon>
        <taxon>Actinomycetes</taxon>
        <taxon>Micrococcales</taxon>
        <taxon>Microbacteriaceae</taxon>
        <taxon>Microbacterium</taxon>
    </lineage>
</organism>
<proteinExistence type="predicted"/>
<gene>
    <name evidence="1" type="ORF">F6B40_04955</name>
</gene>
<reference evidence="2" key="1">
    <citation type="submission" date="2019-09" db="EMBL/GenBank/DDBJ databases">
        <title>Mumia zhuanghuii sp. nov. isolated from the intestinal contents of plateau pika (Ochotona curzoniae) in the Qinghai-Tibet plateau of China.</title>
        <authorList>
            <person name="Tian Z."/>
        </authorList>
    </citation>
    <scope>NUCLEOTIDE SEQUENCE [LARGE SCALE GENOMIC DNA]</scope>
    <source>
        <strain evidence="2">L-033</strain>
    </source>
</reference>
<dbReference type="RefSeq" id="WP_150892384.1">
    <property type="nucleotide sequence ID" value="NZ_VYUY01000006.1"/>
</dbReference>
<dbReference type="AlphaFoldDB" id="A0A5N0TNS6"/>
<evidence type="ECO:0000313" key="1">
    <source>
        <dbReference type="EMBL" id="KAA9135029.1"/>
    </source>
</evidence>
<name>A0A5N0TNS6_9MICO</name>
<protein>
    <submittedName>
        <fullName evidence="1">Uncharacterized protein</fullName>
    </submittedName>
</protein>
<keyword evidence="2" id="KW-1185">Reference proteome</keyword>
<comment type="caution">
    <text evidence="1">The sequence shown here is derived from an EMBL/GenBank/DDBJ whole genome shotgun (WGS) entry which is preliminary data.</text>
</comment>
<evidence type="ECO:0000313" key="2">
    <source>
        <dbReference type="Proteomes" id="UP000326838"/>
    </source>
</evidence>
<accession>A0A5N0TNS6</accession>
<dbReference type="Proteomes" id="UP000326838">
    <property type="component" value="Unassembled WGS sequence"/>
</dbReference>
<sequence length="82" mass="9049">MTDHILTATPVRRPGMDAVVPLGLSRWRVLTPGGAVAGLVEEQSTDQGLRYRALRYRWSARCFQDVGGFWSFADAVATLRNG</sequence>